<dbReference type="Proteomes" id="UP000323632">
    <property type="component" value="Unassembled WGS sequence"/>
</dbReference>
<dbReference type="EMBL" id="VWSH01000004">
    <property type="protein sequence ID" value="KAA5532183.1"/>
    <property type="molecule type" value="Genomic_DNA"/>
</dbReference>
<feature type="domain" description="N-acetyltransferase" evidence="1">
    <location>
        <begin position="36"/>
        <end position="204"/>
    </location>
</feature>
<comment type="caution">
    <text evidence="2">The sequence shown here is derived from an EMBL/GenBank/DDBJ whole genome shotgun (WGS) entry which is preliminary data.</text>
</comment>
<evidence type="ECO:0000313" key="2">
    <source>
        <dbReference type="EMBL" id="KAA5532183.1"/>
    </source>
</evidence>
<dbReference type="SUPFAM" id="SSF55729">
    <property type="entry name" value="Acyl-CoA N-acyltransferases (Nat)"/>
    <property type="match status" value="1"/>
</dbReference>
<organism evidence="2 3">
    <name type="scientific">Taibaiella lutea</name>
    <dbReference type="NCBI Taxonomy" id="2608001"/>
    <lineage>
        <taxon>Bacteria</taxon>
        <taxon>Pseudomonadati</taxon>
        <taxon>Bacteroidota</taxon>
        <taxon>Chitinophagia</taxon>
        <taxon>Chitinophagales</taxon>
        <taxon>Chitinophagaceae</taxon>
        <taxon>Taibaiella</taxon>
    </lineage>
</organism>
<dbReference type="InterPro" id="IPR000182">
    <property type="entry name" value="GNAT_dom"/>
</dbReference>
<protein>
    <submittedName>
        <fullName evidence="2">GNAT family N-acetyltransferase</fullName>
    </submittedName>
</protein>
<dbReference type="InterPro" id="IPR016181">
    <property type="entry name" value="Acyl_CoA_acyltransferase"/>
</dbReference>
<sequence>MKIKKRLLHWETTSGKAEYVNCRFLHLKRNKMTQDIQYRKAVLSDAKKLSILYKQVYIQTYGIEGVSDEFANFITKQFAVERLENIIQSNPDSVIVAAHKNNLVGVAEIEFDKKAPVNGIAGPELNKLYILEWFCGRGIGYRLLMEAEQTVLSKGDKWMWLWVLDSNNRAIRFYERQQYEPKGKATFQMEHNKYENIVMMKQLKM</sequence>
<keyword evidence="3" id="KW-1185">Reference proteome</keyword>
<dbReference type="GO" id="GO:0016747">
    <property type="term" value="F:acyltransferase activity, transferring groups other than amino-acyl groups"/>
    <property type="evidence" value="ECO:0007669"/>
    <property type="project" value="InterPro"/>
</dbReference>
<keyword evidence="2" id="KW-0808">Transferase</keyword>
<accession>A0A5M6CB18</accession>
<dbReference type="PROSITE" id="PS51186">
    <property type="entry name" value="GNAT"/>
    <property type="match status" value="1"/>
</dbReference>
<name>A0A5M6CB18_9BACT</name>
<dbReference type="AlphaFoldDB" id="A0A5M6CB18"/>
<evidence type="ECO:0000313" key="3">
    <source>
        <dbReference type="Proteomes" id="UP000323632"/>
    </source>
</evidence>
<dbReference type="CDD" id="cd04301">
    <property type="entry name" value="NAT_SF"/>
    <property type="match status" value="1"/>
</dbReference>
<evidence type="ECO:0000259" key="1">
    <source>
        <dbReference type="PROSITE" id="PS51186"/>
    </source>
</evidence>
<reference evidence="2 3" key="1">
    <citation type="submission" date="2019-09" db="EMBL/GenBank/DDBJ databases">
        <title>Genome sequence and assembly of Taibaiella sp.</title>
        <authorList>
            <person name="Chhetri G."/>
        </authorList>
    </citation>
    <scope>NUCLEOTIDE SEQUENCE [LARGE SCALE GENOMIC DNA]</scope>
    <source>
        <strain evidence="2 3">KVB11</strain>
    </source>
</reference>
<dbReference type="Pfam" id="PF00583">
    <property type="entry name" value="Acetyltransf_1"/>
    <property type="match status" value="1"/>
</dbReference>
<proteinExistence type="predicted"/>
<dbReference type="Gene3D" id="3.40.630.30">
    <property type="match status" value="1"/>
</dbReference>
<gene>
    <name evidence="2" type="ORF">F0919_15390</name>
</gene>